<organism evidence="2 3">
    <name type="scientific">Acidobacterium capsulatum (strain ATCC 51196 / DSM 11244 / BCRC 80197 / JCM 7670 / NBRC 15755 / NCIMB 13165 / 161)</name>
    <dbReference type="NCBI Taxonomy" id="240015"/>
    <lineage>
        <taxon>Bacteria</taxon>
        <taxon>Pseudomonadati</taxon>
        <taxon>Acidobacteriota</taxon>
        <taxon>Terriglobia</taxon>
        <taxon>Terriglobales</taxon>
        <taxon>Acidobacteriaceae</taxon>
        <taxon>Acidobacterium</taxon>
    </lineage>
</organism>
<dbReference type="AlphaFoldDB" id="C1F182"/>
<dbReference type="eggNOG" id="COG1413">
    <property type="taxonomic scope" value="Bacteria"/>
</dbReference>
<dbReference type="SUPFAM" id="SSF48371">
    <property type="entry name" value="ARM repeat"/>
    <property type="match status" value="1"/>
</dbReference>
<dbReference type="HOGENOM" id="CLU_893652_0_0_0"/>
<accession>C1F182</accession>
<dbReference type="Gene3D" id="1.25.10.10">
    <property type="entry name" value="Leucine-rich Repeat Variant"/>
    <property type="match status" value="1"/>
</dbReference>
<name>C1F182_ACIC5</name>
<dbReference type="Proteomes" id="UP000002207">
    <property type="component" value="Chromosome"/>
</dbReference>
<sequence>MLLHPLEEPSANLMARARLGLEEALDAVPEDHWWVRAGRRIRLDAMRLGSVPVMASALLVAGLAAGGYGGYRLGAHKLREQQARMILRSLPIQSVKSVPAAAQVTDASETEDARGIDPARAQIANVSQILHNPNSDEVEVRFNRLVPESVEGSIDDPDIRRLLLLGVESPQNPMVRDDSVDLLARQCEMGHCKEGAIRRALMEALRYDHDPGVRMNALAGLEPYVAGDTQVRNAVLETLLHDADPVVRIQAMQLLAPVEADSSVRQVLQTVSMEDENPRIRDVSEQLLEQEPQIQ</sequence>
<keyword evidence="1" id="KW-0812">Transmembrane</keyword>
<dbReference type="InterPro" id="IPR016024">
    <property type="entry name" value="ARM-type_fold"/>
</dbReference>
<dbReference type="InParanoid" id="C1F182"/>
<dbReference type="KEGG" id="aca:ACP_2385"/>
<evidence type="ECO:0000313" key="2">
    <source>
        <dbReference type="EMBL" id="ACO32063.1"/>
    </source>
</evidence>
<dbReference type="STRING" id="240015.ACP_2385"/>
<dbReference type="EMBL" id="CP001472">
    <property type="protein sequence ID" value="ACO32063.1"/>
    <property type="molecule type" value="Genomic_DNA"/>
</dbReference>
<dbReference type="Pfam" id="PF13646">
    <property type="entry name" value="HEAT_2"/>
    <property type="match status" value="1"/>
</dbReference>
<evidence type="ECO:0008006" key="4">
    <source>
        <dbReference type="Google" id="ProtNLM"/>
    </source>
</evidence>
<dbReference type="InterPro" id="IPR011989">
    <property type="entry name" value="ARM-like"/>
</dbReference>
<keyword evidence="1" id="KW-1133">Transmembrane helix</keyword>
<keyword evidence="1" id="KW-0472">Membrane</keyword>
<evidence type="ECO:0000256" key="1">
    <source>
        <dbReference type="SAM" id="Phobius"/>
    </source>
</evidence>
<reference evidence="2 3" key="1">
    <citation type="journal article" date="2009" name="Appl. Environ. Microbiol.">
        <title>Three genomes from the phylum Acidobacteria provide insight into the lifestyles of these microorganisms in soils.</title>
        <authorList>
            <person name="Ward N.L."/>
            <person name="Challacombe J.F."/>
            <person name="Janssen P.H."/>
            <person name="Henrissat B."/>
            <person name="Coutinho P.M."/>
            <person name="Wu M."/>
            <person name="Xie G."/>
            <person name="Haft D.H."/>
            <person name="Sait M."/>
            <person name="Badger J."/>
            <person name="Barabote R.D."/>
            <person name="Bradley B."/>
            <person name="Brettin T.S."/>
            <person name="Brinkac L.M."/>
            <person name="Bruce D."/>
            <person name="Creasy T."/>
            <person name="Daugherty S.C."/>
            <person name="Davidsen T.M."/>
            <person name="DeBoy R.T."/>
            <person name="Detter J.C."/>
            <person name="Dodson R.J."/>
            <person name="Durkin A.S."/>
            <person name="Ganapathy A."/>
            <person name="Gwinn-Giglio M."/>
            <person name="Han C.S."/>
            <person name="Khouri H."/>
            <person name="Kiss H."/>
            <person name="Kothari S.P."/>
            <person name="Madupu R."/>
            <person name="Nelson K.E."/>
            <person name="Nelson W.C."/>
            <person name="Paulsen I."/>
            <person name="Penn K."/>
            <person name="Ren Q."/>
            <person name="Rosovitz M.J."/>
            <person name="Selengut J.D."/>
            <person name="Shrivastava S."/>
            <person name="Sullivan S.A."/>
            <person name="Tapia R."/>
            <person name="Thompson L.S."/>
            <person name="Watkins K.L."/>
            <person name="Yang Q."/>
            <person name="Yu C."/>
            <person name="Zafar N."/>
            <person name="Zhou L."/>
            <person name="Kuske C.R."/>
        </authorList>
    </citation>
    <scope>NUCLEOTIDE SEQUENCE [LARGE SCALE GENOMIC DNA]</scope>
    <source>
        <strain evidence="3">ATCC 51196 / DSM 11244 / BCRC 80197 / JCM 7670 / NBRC 15755 / NCIMB 13165 / 161</strain>
    </source>
</reference>
<evidence type="ECO:0000313" key="3">
    <source>
        <dbReference type="Proteomes" id="UP000002207"/>
    </source>
</evidence>
<protein>
    <recommendedName>
        <fullName evidence="4">HEAT repeat protein</fullName>
    </recommendedName>
</protein>
<gene>
    <name evidence="2" type="ordered locus">ACP_2385</name>
</gene>
<feature type="transmembrane region" description="Helical" evidence="1">
    <location>
        <begin position="53"/>
        <end position="71"/>
    </location>
</feature>
<proteinExistence type="predicted"/>
<keyword evidence="3" id="KW-1185">Reference proteome</keyword>